<dbReference type="EMBL" id="BLRW01000440">
    <property type="protein sequence ID" value="GFP24257.1"/>
    <property type="molecule type" value="Genomic_DNA"/>
</dbReference>
<dbReference type="InterPro" id="IPR001227">
    <property type="entry name" value="Ac_transferase_dom_sf"/>
</dbReference>
<dbReference type="GO" id="GO:0005829">
    <property type="term" value="C:cytosol"/>
    <property type="evidence" value="ECO:0007669"/>
    <property type="project" value="TreeGrafter"/>
</dbReference>
<dbReference type="Gene3D" id="3.40.366.10">
    <property type="entry name" value="Malonyl-Coenzyme A Acyl Carrier Protein, domain 2"/>
    <property type="match status" value="1"/>
</dbReference>
<comment type="caution">
    <text evidence="5">The sequence shown here is derived from an EMBL/GenBank/DDBJ whole genome shotgun (WGS) entry which is preliminary data.</text>
</comment>
<evidence type="ECO:0000256" key="4">
    <source>
        <dbReference type="ARBA" id="ARBA00048462"/>
    </source>
</evidence>
<organism evidence="5 6">
    <name type="scientific">Candidatus Hakubella thermalkaliphila</name>
    <dbReference type="NCBI Taxonomy" id="2754717"/>
    <lineage>
        <taxon>Bacteria</taxon>
        <taxon>Bacillati</taxon>
        <taxon>Actinomycetota</taxon>
        <taxon>Actinomycetota incertae sedis</taxon>
        <taxon>Candidatus Hakubellales</taxon>
        <taxon>Candidatus Hakubellaceae</taxon>
        <taxon>Candidatus Hakubella</taxon>
    </lineage>
</organism>
<dbReference type="SUPFAM" id="SSF52151">
    <property type="entry name" value="FabD/lysophospholipase-like"/>
    <property type="match status" value="1"/>
</dbReference>
<dbReference type="InterPro" id="IPR050858">
    <property type="entry name" value="Mal-CoA-ACP_Trans/PKS_FabD"/>
</dbReference>
<reference evidence="5 6" key="1">
    <citation type="journal article" date="2020" name="Front. Microbiol.">
        <title>Single-cell genomics of novel Actinobacteria with the Wood-Ljungdahl pathway discovered in a serpentinizing system.</title>
        <authorList>
            <person name="Merino N."/>
            <person name="Kawai M."/>
            <person name="Boyd E.S."/>
            <person name="Colman D.R."/>
            <person name="McGlynn S.E."/>
            <person name="Nealson K.H."/>
            <person name="Kurokawa K."/>
            <person name="Hongoh Y."/>
        </authorList>
    </citation>
    <scope>NUCLEOTIDE SEQUENCE [LARGE SCALE GENOMIC DNA]</scope>
    <source>
        <strain evidence="5 6">S09_30</strain>
    </source>
</reference>
<evidence type="ECO:0000256" key="3">
    <source>
        <dbReference type="ARBA" id="ARBA00023315"/>
    </source>
</evidence>
<dbReference type="GO" id="GO:0004314">
    <property type="term" value="F:[acyl-carrier-protein] S-malonyltransferase activity"/>
    <property type="evidence" value="ECO:0007669"/>
    <property type="project" value="UniProtKB-EC"/>
</dbReference>
<comment type="catalytic activity">
    <reaction evidence="4">
        <text>holo-[ACP] + malonyl-CoA = malonyl-[ACP] + CoA</text>
        <dbReference type="Rhea" id="RHEA:41792"/>
        <dbReference type="Rhea" id="RHEA-COMP:9623"/>
        <dbReference type="Rhea" id="RHEA-COMP:9685"/>
        <dbReference type="ChEBI" id="CHEBI:57287"/>
        <dbReference type="ChEBI" id="CHEBI:57384"/>
        <dbReference type="ChEBI" id="CHEBI:64479"/>
        <dbReference type="ChEBI" id="CHEBI:78449"/>
        <dbReference type="EC" id="2.3.1.39"/>
    </reaction>
</comment>
<feature type="non-terminal residue" evidence="5">
    <location>
        <position position="1"/>
    </location>
</feature>
<dbReference type="PANTHER" id="PTHR42681:SF1">
    <property type="entry name" value="MALONYL-COA-ACYL CARRIER PROTEIN TRANSACYLASE, MITOCHONDRIAL"/>
    <property type="match status" value="1"/>
</dbReference>
<keyword evidence="3" id="KW-0012">Acyltransferase</keyword>
<dbReference type="InterPro" id="IPR016035">
    <property type="entry name" value="Acyl_Trfase/lysoPLipase"/>
</dbReference>
<proteinExistence type="predicted"/>
<evidence type="ECO:0000256" key="1">
    <source>
        <dbReference type="ARBA" id="ARBA00013258"/>
    </source>
</evidence>
<evidence type="ECO:0000256" key="2">
    <source>
        <dbReference type="ARBA" id="ARBA00022679"/>
    </source>
</evidence>
<keyword evidence="2 5" id="KW-0808">Transferase</keyword>
<accession>A0A6V8NVR6</accession>
<dbReference type="EC" id="2.3.1.39" evidence="1"/>
<evidence type="ECO:0000313" key="5">
    <source>
        <dbReference type="EMBL" id="GFP24257.1"/>
    </source>
</evidence>
<dbReference type="AlphaFoldDB" id="A0A6V8NVR6"/>
<dbReference type="GO" id="GO:0006633">
    <property type="term" value="P:fatty acid biosynthetic process"/>
    <property type="evidence" value="ECO:0007669"/>
    <property type="project" value="TreeGrafter"/>
</dbReference>
<gene>
    <name evidence="5" type="ORF">HKBW3S09_01724</name>
</gene>
<sequence length="95" mass="10639">QVNFRQLEIPFLSTVSLTEPVISDIGEILREQLVSPIRWAQAVRIARGRGINNFVEIGPSKVLSGLIRKIDPEAAVFNIEDYSGLLETIHKLEVN</sequence>
<dbReference type="Proteomes" id="UP000585609">
    <property type="component" value="Unassembled WGS sequence"/>
</dbReference>
<dbReference type="PANTHER" id="PTHR42681">
    <property type="entry name" value="MALONYL-COA-ACYL CARRIER PROTEIN TRANSACYLASE, MITOCHONDRIAL"/>
    <property type="match status" value="1"/>
</dbReference>
<evidence type="ECO:0000313" key="6">
    <source>
        <dbReference type="Proteomes" id="UP000585609"/>
    </source>
</evidence>
<protein>
    <recommendedName>
        <fullName evidence="1">[acyl-carrier-protein] S-malonyltransferase</fullName>
        <ecNumber evidence="1">2.3.1.39</ecNumber>
    </recommendedName>
</protein>
<name>A0A6V8NVR6_9ACTN</name>